<evidence type="ECO:0000313" key="14">
    <source>
        <dbReference type="EMBL" id="MDT0338642.1"/>
    </source>
</evidence>
<accession>A0AAE4GB24</accession>
<keyword evidence="6 12" id="KW-0285">Flavoprotein</keyword>
<dbReference type="Pfam" id="PF01134">
    <property type="entry name" value="GIDA"/>
    <property type="match status" value="1"/>
</dbReference>
<dbReference type="FunFam" id="1.10.10.1800:FF:000001">
    <property type="entry name" value="tRNA uridine 5-carboxymethylaminomethyl modification enzyme MnmG"/>
    <property type="match status" value="1"/>
</dbReference>
<dbReference type="GO" id="GO:0005829">
    <property type="term" value="C:cytosol"/>
    <property type="evidence" value="ECO:0007669"/>
    <property type="project" value="TreeGrafter"/>
</dbReference>
<comment type="subcellular location">
    <subcellularLocation>
        <location evidence="12">Cytoplasm</location>
    </subcellularLocation>
</comment>
<dbReference type="Gene3D" id="3.50.50.60">
    <property type="entry name" value="FAD/NAD(P)-binding domain"/>
    <property type="match status" value="2"/>
</dbReference>
<keyword evidence="8 12" id="KW-0274">FAD</keyword>
<dbReference type="NCBIfam" id="TIGR00136">
    <property type="entry name" value="mnmG_gidA"/>
    <property type="match status" value="1"/>
</dbReference>
<dbReference type="EMBL" id="JAVRAA010000009">
    <property type="protein sequence ID" value="MDT0338642.1"/>
    <property type="molecule type" value="Genomic_DNA"/>
</dbReference>
<dbReference type="InterPro" id="IPR026904">
    <property type="entry name" value="MnmG_C"/>
</dbReference>
<dbReference type="InterPro" id="IPR049312">
    <property type="entry name" value="GIDA_C_N"/>
</dbReference>
<feature type="binding site" evidence="12">
    <location>
        <begin position="13"/>
        <end position="18"/>
    </location>
    <ligand>
        <name>FAD</name>
        <dbReference type="ChEBI" id="CHEBI:57692"/>
    </ligand>
</feature>
<evidence type="ECO:0000256" key="5">
    <source>
        <dbReference type="ARBA" id="ARBA00022490"/>
    </source>
</evidence>
<dbReference type="FunFam" id="3.50.50.60:FF:000010">
    <property type="entry name" value="tRNA uridine 5-carboxymethylaminomethyl modification enzyme MnmG"/>
    <property type="match status" value="1"/>
</dbReference>
<evidence type="ECO:0000256" key="2">
    <source>
        <dbReference type="ARBA" id="ARBA00003717"/>
    </source>
</evidence>
<dbReference type="GO" id="GO:0002098">
    <property type="term" value="P:tRNA wobble uridine modification"/>
    <property type="evidence" value="ECO:0007669"/>
    <property type="project" value="InterPro"/>
</dbReference>
<dbReference type="HAMAP" id="MF_00129">
    <property type="entry name" value="MnmG_GidA"/>
    <property type="match status" value="1"/>
</dbReference>
<keyword evidence="9 12" id="KW-0520">NAD</keyword>
<comment type="caution">
    <text evidence="14">The sequence shown here is derived from an EMBL/GenBank/DDBJ whole genome shotgun (WGS) entry which is preliminary data.</text>
</comment>
<evidence type="ECO:0000256" key="12">
    <source>
        <dbReference type="HAMAP-Rule" id="MF_00129"/>
    </source>
</evidence>
<proteinExistence type="inferred from homology"/>
<dbReference type="Gene3D" id="1.10.150.570">
    <property type="entry name" value="GidA associated domain, C-terminal subdomain"/>
    <property type="match status" value="1"/>
</dbReference>
<dbReference type="PROSITE" id="PS01280">
    <property type="entry name" value="GIDA_1"/>
    <property type="match status" value="1"/>
</dbReference>
<organism evidence="14">
    <name type="scientific">Herbaspirillum huttiense subsp. nephrolepidis</name>
    <dbReference type="NCBI Taxonomy" id="3075126"/>
    <lineage>
        <taxon>Bacteria</taxon>
        <taxon>Pseudomonadati</taxon>
        <taxon>Pseudomonadota</taxon>
        <taxon>Betaproteobacteria</taxon>
        <taxon>Burkholderiales</taxon>
        <taxon>Oxalobacteraceae</taxon>
        <taxon>Herbaspirillum</taxon>
    </lineage>
</organism>
<gene>
    <name evidence="12 14" type="primary">mnmG</name>
    <name evidence="12" type="synonym">gidA</name>
    <name evidence="14" type="ORF">RJN63_17515</name>
</gene>
<dbReference type="FunFam" id="1.10.150.570:FF:000001">
    <property type="entry name" value="tRNA uridine 5-carboxymethylaminomethyl modification enzyme MnmG"/>
    <property type="match status" value="1"/>
</dbReference>
<evidence type="ECO:0000256" key="9">
    <source>
        <dbReference type="ARBA" id="ARBA00023027"/>
    </source>
</evidence>
<dbReference type="InterPro" id="IPR004416">
    <property type="entry name" value="MnmG"/>
</dbReference>
<dbReference type="GO" id="GO:0030488">
    <property type="term" value="P:tRNA methylation"/>
    <property type="evidence" value="ECO:0007669"/>
    <property type="project" value="TreeGrafter"/>
</dbReference>
<dbReference type="PANTHER" id="PTHR11806:SF0">
    <property type="entry name" value="PROTEIN MTO1 HOMOLOG, MITOCHONDRIAL"/>
    <property type="match status" value="1"/>
</dbReference>
<dbReference type="FunFam" id="3.50.50.60:FF:000002">
    <property type="entry name" value="tRNA uridine 5-carboxymethylaminomethyl modification enzyme MnmG"/>
    <property type="match status" value="1"/>
</dbReference>
<dbReference type="Gene3D" id="1.10.10.1800">
    <property type="entry name" value="tRNA uridine 5-carboxymethylaminomethyl modification enzyme MnmG/GidA"/>
    <property type="match status" value="1"/>
</dbReference>
<comment type="similarity">
    <text evidence="3 12">Belongs to the MnmG family.</text>
</comment>
<sequence length="642" mass="70275">MLFPTQFDVIVVGGGHAGTEAALAAARMGQKTLLLTHNIETLGQMSCNPSIGGIGKGHLVKEVDAMGGAMAIATDEAGIQFRILNSSKGPAVRATRAQADRILYKAAIRSRLENQPNLWLFQQAVDDLMLEGDRVVGAITQAGIRFAGRAVVLTAGTFLDGKIHVGLNNYSGGRAGDPPAVSLSARLKELKLPQGRLKTGTPPRIDGRTINLAILEEQPGDLDPVPVFSVMGNAAMHPRQMPCWITHTNSRTHDIIRGGLDRSPMYTGVIEGVGPRYCPSIEDKIHRFASKDSHQIYLEPEGLTTHEFYPNGISTSLPFDVQLELVRSMKGMENAHILRPGYAIEYDYYDPRGLKSSLETRQVQGLFFAGQINGTTGYEEAAAQGMLAGINAALQTQGRDAWTPRRDEAYLGVLVDDLVTQGVQEPYRMFTSRAEYRLSLREDNADLRLTEIGRELGCVGDAQWEAFERKREAVSREMERLKSTWVNPRILAAAEAERVLGKAIEREYNLLDLLRRPNVTYDSLMGLTGTEGQALAGPGIEEGPVREQVEIQVKYAGYIARQANEISRQDHNENLKLPADLDYMDVKALSIEVRQKLNKHRPETLGQASRISGVTPAALSLLLVHLKKGGLKQATGADNQAA</sequence>
<dbReference type="PROSITE" id="PS01281">
    <property type="entry name" value="GIDA_2"/>
    <property type="match status" value="1"/>
</dbReference>
<keyword evidence="5 12" id="KW-0963">Cytoplasm</keyword>
<dbReference type="PANTHER" id="PTHR11806">
    <property type="entry name" value="GLUCOSE INHIBITED DIVISION PROTEIN A"/>
    <property type="match status" value="1"/>
</dbReference>
<comment type="cofactor">
    <cofactor evidence="1 12">
        <name>FAD</name>
        <dbReference type="ChEBI" id="CHEBI:57692"/>
    </cofactor>
</comment>
<protein>
    <recommendedName>
        <fullName evidence="4 12">tRNA uridine 5-carboxymethylaminomethyl modification enzyme MnmG</fullName>
    </recommendedName>
    <alternativeName>
        <fullName evidence="11 12">Glucose-inhibited division protein A</fullName>
    </alternativeName>
</protein>
<evidence type="ECO:0000256" key="6">
    <source>
        <dbReference type="ARBA" id="ARBA00022630"/>
    </source>
</evidence>
<evidence type="ECO:0000256" key="8">
    <source>
        <dbReference type="ARBA" id="ARBA00022827"/>
    </source>
</evidence>
<evidence type="ECO:0000256" key="7">
    <source>
        <dbReference type="ARBA" id="ARBA00022694"/>
    </source>
</evidence>
<comment type="subunit">
    <text evidence="10 12">Homodimer. Heterotetramer of two MnmE and two MnmG subunits.</text>
</comment>
<name>A0AAE4GB24_9BURK</name>
<dbReference type="InterPro" id="IPR044920">
    <property type="entry name" value="MnmG_C_subdom_sf"/>
</dbReference>
<comment type="function">
    <text evidence="2 12">NAD-binding protein involved in the addition of a carboxymethylaminomethyl (cmnm) group at the wobble position (U34) of certain tRNAs, forming tRNA-cmnm(5)s(2)U34.</text>
</comment>
<reference evidence="14" key="1">
    <citation type="submission" date="2023-02" db="EMBL/GenBank/DDBJ databases">
        <title>Description of Herbaspirillum huttiense subsp. nephrolepsisexaltata and Herbaspirillum huttiense subsp. lycopersicon.</title>
        <authorList>
            <person name="Poudel M."/>
            <person name="Sharma A."/>
            <person name="Goss E."/>
            <person name="Tapia J.H."/>
            <person name="Harmon C.M."/>
            <person name="Jones J.B."/>
        </authorList>
    </citation>
    <scope>NUCLEOTIDE SEQUENCE</scope>
    <source>
        <strain evidence="14">NC40101</strain>
    </source>
</reference>
<keyword evidence="7 12" id="KW-0819">tRNA processing</keyword>
<feature type="domain" description="tRNA uridine 5-carboxymethylaminomethyl modification enzyme C-terminal subdomain" evidence="13">
    <location>
        <begin position="553"/>
        <end position="624"/>
    </location>
</feature>
<dbReference type="GO" id="GO:0050660">
    <property type="term" value="F:flavin adenine dinucleotide binding"/>
    <property type="evidence" value="ECO:0007669"/>
    <property type="project" value="UniProtKB-UniRule"/>
</dbReference>
<evidence type="ECO:0000256" key="11">
    <source>
        <dbReference type="ARBA" id="ARBA00031800"/>
    </source>
</evidence>
<evidence type="ECO:0000259" key="13">
    <source>
        <dbReference type="SMART" id="SM01228"/>
    </source>
</evidence>
<dbReference type="SMART" id="SM01228">
    <property type="entry name" value="GIDA_assoc_3"/>
    <property type="match status" value="1"/>
</dbReference>
<dbReference type="InterPro" id="IPR020595">
    <property type="entry name" value="MnmG-rel_CS"/>
</dbReference>
<dbReference type="Pfam" id="PF13932">
    <property type="entry name" value="SAM_GIDA_C"/>
    <property type="match status" value="1"/>
</dbReference>
<dbReference type="SUPFAM" id="SSF51905">
    <property type="entry name" value="FAD/NAD(P)-binding domain"/>
    <property type="match status" value="1"/>
</dbReference>
<dbReference type="InterPro" id="IPR002218">
    <property type="entry name" value="MnmG-rel"/>
</dbReference>
<comment type="caution">
    <text evidence="12">Lacks conserved residue(s) required for the propagation of feature annotation.</text>
</comment>
<evidence type="ECO:0000256" key="1">
    <source>
        <dbReference type="ARBA" id="ARBA00001974"/>
    </source>
</evidence>
<dbReference type="Pfam" id="PF21680">
    <property type="entry name" value="GIDA_C_1st"/>
    <property type="match status" value="1"/>
</dbReference>
<dbReference type="InterPro" id="IPR047001">
    <property type="entry name" value="MnmG_C_subdom"/>
</dbReference>
<evidence type="ECO:0000256" key="10">
    <source>
        <dbReference type="ARBA" id="ARBA00025948"/>
    </source>
</evidence>
<dbReference type="AlphaFoldDB" id="A0AAE4GB24"/>
<evidence type="ECO:0000256" key="4">
    <source>
        <dbReference type="ARBA" id="ARBA00020461"/>
    </source>
</evidence>
<dbReference type="RefSeq" id="WP_259433771.1">
    <property type="nucleotide sequence ID" value="NZ_JAVLSM010000010.1"/>
</dbReference>
<evidence type="ECO:0000256" key="3">
    <source>
        <dbReference type="ARBA" id="ARBA00007653"/>
    </source>
</evidence>
<dbReference type="InterPro" id="IPR040131">
    <property type="entry name" value="MnmG_N"/>
</dbReference>
<dbReference type="InterPro" id="IPR036188">
    <property type="entry name" value="FAD/NAD-bd_sf"/>
</dbReference>
<feature type="binding site" evidence="12">
    <location>
        <begin position="274"/>
        <end position="288"/>
    </location>
    <ligand>
        <name>NAD(+)</name>
        <dbReference type="ChEBI" id="CHEBI:57540"/>
    </ligand>
</feature>